<evidence type="ECO:0000313" key="3">
    <source>
        <dbReference type="Proteomes" id="UP000265566"/>
    </source>
</evidence>
<gene>
    <name evidence="2" type="ORF">MtrunA17_Chr6g0487301</name>
</gene>
<dbReference type="InterPro" id="IPR050796">
    <property type="entry name" value="SCF_F-box_component"/>
</dbReference>
<dbReference type="InterPro" id="IPR036047">
    <property type="entry name" value="F-box-like_dom_sf"/>
</dbReference>
<dbReference type="Proteomes" id="UP000265566">
    <property type="component" value="Chromosome 6"/>
</dbReference>
<dbReference type="PANTHER" id="PTHR31672:SF13">
    <property type="entry name" value="F-BOX PROTEIN CPR30-LIKE"/>
    <property type="match status" value="1"/>
</dbReference>
<dbReference type="SUPFAM" id="SSF81383">
    <property type="entry name" value="F-box domain"/>
    <property type="match status" value="1"/>
</dbReference>
<accession>A0A396HKC2</accession>
<dbReference type="Gramene" id="rna37808">
    <property type="protein sequence ID" value="RHN53058.1"/>
    <property type="gene ID" value="gene37808"/>
</dbReference>
<dbReference type="AlphaFoldDB" id="A0A396HKC2"/>
<comment type="caution">
    <text evidence="2">The sequence shown here is derived from an EMBL/GenBank/DDBJ whole genome shotgun (WGS) entry which is preliminary data.</text>
</comment>
<dbReference type="Pfam" id="PF00646">
    <property type="entry name" value="F-box"/>
    <property type="match status" value="1"/>
</dbReference>
<dbReference type="PANTHER" id="PTHR31672">
    <property type="entry name" value="BNACNNG10540D PROTEIN"/>
    <property type="match status" value="1"/>
</dbReference>
<proteinExistence type="predicted"/>
<organism evidence="2 3">
    <name type="scientific">Medicago truncatula</name>
    <name type="common">Barrel medic</name>
    <name type="synonym">Medicago tribuloides</name>
    <dbReference type="NCBI Taxonomy" id="3880"/>
    <lineage>
        <taxon>Eukaryota</taxon>
        <taxon>Viridiplantae</taxon>
        <taxon>Streptophyta</taxon>
        <taxon>Embryophyta</taxon>
        <taxon>Tracheophyta</taxon>
        <taxon>Spermatophyta</taxon>
        <taxon>Magnoliopsida</taxon>
        <taxon>eudicotyledons</taxon>
        <taxon>Gunneridae</taxon>
        <taxon>Pentapetalae</taxon>
        <taxon>rosids</taxon>
        <taxon>fabids</taxon>
        <taxon>Fabales</taxon>
        <taxon>Fabaceae</taxon>
        <taxon>Papilionoideae</taxon>
        <taxon>50 kb inversion clade</taxon>
        <taxon>NPAAA clade</taxon>
        <taxon>Hologalegina</taxon>
        <taxon>IRL clade</taxon>
        <taxon>Trifolieae</taxon>
        <taxon>Medicago</taxon>
    </lineage>
</organism>
<dbReference type="InterPro" id="IPR001810">
    <property type="entry name" value="F-box_dom"/>
</dbReference>
<feature type="domain" description="F-box" evidence="1">
    <location>
        <begin position="3"/>
        <end position="44"/>
    </location>
</feature>
<sequence length="87" mass="10663">MNWESLTEDLQIEILTRLPEKSLMRFKCVQQSWEILFESPSFEKKWRLHNSKNGYDESFNFWRYSKRSKYPRRRSLAKSKASFFGEC</sequence>
<dbReference type="Gene3D" id="1.20.1280.50">
    <property type="match status" value="1"/>
</dbReference>
<name>A0A396HKC2_MEDTR</name>
<dbReference type="EMBL" id="PSQE01000006">
    <property type="protein sequence ID" value="RHN53058.1"/>
    <property type="molecule type" value="Genomic_DNA"/>
</dbReference>
<reference evidence="3" key="1">
    <citation type="journal article" date="2018" name="Nat. Plants">
        <title>Whole-genome landscape of Medicago truncatula symbiotic genes.</title>
        <authorList>
            <person name="Pecrix Y."/>
            <person name="Staton S.E."/>
            <person name="Sallet E."/>
            <person name="Lelandais-Briere C."/>
            <person name="Moreau S."/>
            <person name="Carrere S."/>
            <person name="Blein T."/>
            <person name="Jardinaud M.F."/>
            <person name="Latrasse D."/>
            <person name="Zouine M."/>
            <person name="Zahm M."/>
            <person name="Kreplak J."/>
            <person name="Mayjonade B."/>
            <person name="Satge C."/>
            <person name="Perez M."/>
            <person name="Cauet S."/>
            <person name="Marande W."/>
            <person name="Chantry-Darmon C."/>
            <person name="Lopez-Roques C."/>
            <person name="Bouchez O."/>
            <person name="Berard A."/>
            <person name="Debelle F."/>
            <person name="Munos S."/>
            <person name="Bendahmane A."/>
            <person name="Berges H."/>
            <person name="Niebel A."/>
            <person name="Buitink J."/>
            <person name="Frugier F."/>
            <person name="Benhamed M."/>
            <person name="Crespi M."/>
            <person name="Gouzy J."/>
            <person name="Gamas P."/>
        </authorList>
    </citation>
    <scope>NUCLEOTIDE SEQUENCE [LARGE SCALE GENOMIC DNA]</scope>
    <source>
        <strain evidence="3">cv. Jemalong A17</strain>
    </source>
</reference>
<protein>
    <submittedName>
        <fullName evidence="2">Putative F-box domain, leucine-rich repeat domain, L domain-containing protein</fullName>
    </submittedName>
</protein>
<evidence type="ECO:0000259" key="1">
    <source>
        <dbReference type="Pfam" id="PF00646"/>
    </source>
</evidence>
<evidence type="ECO:0000313" key="2">
    <source>
        <dbReference type="EMBL" id="RHN53058.1"/>
    </source>
</evidence>